<dbReference type="PANTHER" id="PTHR35813:SF1">
    <property type="entry name" value="INNER MEMBRANE PROTEIN YBAN"/>
    <property type="match status" value="1"/>
</dbReference>
<feature type="transmembrane region" description="Helical" evidence="1">
    <location>
        <begin position="80"/>
        <end position="99"/>
    </location>
</feature>
<proteinExistence type="predicted"/>
<name>A0ABS7I3S6_9HYPH</name>
<dbReference type="EMBL" id="JAIFRO010000002">
    <property type="protein sequence ID" value="MBX4335354.1"/>
    <property type="molecule type" value="Genomic_DNA"/>
</dbReference>
<organism evidence="2 3">
    <name type="scientific">Bartonella raoultii</name>
    <dbReference type="NCBI Taxonomy" id="1457020"/>
    <lineage>
        <taxon>Bacteria</taxon>
        <taxon>Pseudomonadati</taxon>
        <taxon>Pseudomonadota</taxon>
        <taxon>Alphaproteobacteria</taxon>
        <taxon>Hyphomicrobiales</taxon>
        <taxon>Bartonellaceae</taxon>
        <taxon>Bartonella</taxon>
    </lineage>
</organism>
<dbReference type="InterPro" id="IPR007401">
    <property type="entry name" value="DUF454"/>
</dbReference>
<keyword evidence="1" id="KW-1133">Transmembrane helix</keyword>
<keyword evidence="3" id="KW-1185">Reference proteome</keyword>
<evidence type="ECO:0000256" key="1">
    <source>
        <dbReference type="SAM" id="Phobius"/>
    </source>
</evidence>
<comment type="caution">
    <text evidence="2">The sequence shown here is derived from an EMBL/GenBank/DDBJ whole genome shotgun (WGS) entry which is preliminary data.</text>
</comment>
<dbReference type="PIRSF" id="PIRSF016789">
    <property type="entry name" value="DUF454"/>
    <property type="match status" value="1"/>
</dbReference>
<dbReference type="RefSeq" id="WP_220716669.1">
    <property type="nucleotide sequence ID" value="NZ_JAIFRO010000002.1"/>
</dbReference>
<keyword evidence="1" id="KW-0812">Transmembrane</keyword>
<dbReference type="Proteomes" id="UP000746918">
    <property type="component" value="Unassembled WGS sequence"/>
</dbReference>
<evidence type="ECO:0000313" key="2">
    <source>
        <dbReference type="EMBL" id="MBX4335354.1"/>
    </source>
</evidence>
<sequence>MQKDFKTYYPLRVFTSIVGWVMIILAIIGIVLPIMPTVPFLLVASWCFTRSSPRFHRWLHNHRVFGPPIKQWEEKRAISTFVKVFAVMSMAGGFLSFWVMLHPTLWLSLSVMMILLLIALYIVTRPSA</sequence>
<dbReference type="Pfam" id="PF04304">
    <property type="entry name" value="DUF454"/>
    <property type="match status" value="1"/>
</dbReference>
<evidence type="ECO:0000313" key="3">
    <source>
        <dbReference type="Proteomes" id="UP000746918"/>
    </source>
</evidence>
<accession>A0ABS7I3S6</accession>
<gene>
    <name evidence="2" type="ORF">K3248_01840</name>
</gene>
<dbReference type="PANTHER" id="PTHR35813">
    <property type="entry name" value="INNER MEMBRANE PROTEIN YBAN"/>
    <property type="match status" value="1"/>
</dbReference>
<keyword evidence="1" id="KW-0472">Membrane</keyword>
<feature type="transmembrane region" description="Helical" evidence="1">
    <location>
        <begin position="20"/>
        <end position="48"/>
    </location>
</feature>
<protein>
    <submittedName>
        <fullName evidence="2">YbaN family protein</fullName>
    </submittedName>
</protein>
<reference evidence="2 3" key="1">
    <citation type="submission" date="2021-08" db="EMBL/GenBank/DDBJ databases">
        <title>Bartonella raoulti 094 sp. nov.</title>
        <authorList>
            <person name="Zgheib R."/>
            <person name="Hammoud A."/>
        </authorList>
    </citation>
    <scope>NUCLEOTIDE SEQUENCE [LARGE SCALE GENOMIC DNA]</scope>
    <source>
        <strain evidence="2 3">094</strain>
    </source>
</reference>
<feature type="transmembrane region" description="Helical" evidence="1">
    <location>
        <begin position="105"/>
        <end position="123"/>
    </location>
</feature>